<dbReference type="EMBL" id="CP000725">
    <property type="protein sequence ID" value="ABV09538.1"/>
    <property type="molecule type" value="Genomic_DNA"/>
</dbReference>
<name>A8AWA7_STRGC</name>
<dbReference type="AlphaFoldDB" id="A8AWA7"/>
<accession>A8AWA7</accession>
<evidence type="ECO:0000256" key="1">
    <source>
        <dbReference type="SAM" id="Phobius"/>
    </source>
</evidence>
<proteinExistence type="predicted"/>
<reference evidence="2 3" key="1">
    <citation type="journal article" date="2007" name="J. Bacteriol.">
        <title>Genome-wide transcriptional changes in Streptococcus gordonii in response to competence signaling peptide.</title>
        <authorList>
            <person name="Vickerman M.M."/>
            <person name="Iobst S."/>
            <person name="Jesionowski A.M."/>
            <person name="Gill S.R."/>
        </authorList>
    </citation>
    <scope>NUCLEOTIDE SEQUENCE [LARGE SCALE GENOMIC DNA]</scope>
    <source>
        <strain evidence="3">Challis / ATCC 35105 / BCRC 15272 / CH1 / DL1 / V288</strain>
    </source>
</reference>
<keyword evidence="1" id="KW-0472">Membrane</keyword>
<feature type="transmembrane region" description="Helical" evidence="1">
    <location>
        <begin position="39"/>
        <end position="61"/>
    </location>
</feature>
<evidence type="ECO:0000313" key="2">
    <source>
        <dbReference type="EMBL" id="ABV09538.1"/>
    </source>
</evidence>
<keyword evidence="3" id="KW-1185">Reference proteome</keyword>
<gene>
    <name evidence="2" type="ordered locus">SGO_0768</name>
</gene>
<dbReference type="KEGG" id="sgo:SGO_0768"/>
<dbReference type="Proteomes" id="UP000001131">
    <property type="component" value="Chromosome"/>
</dbReference>
<sequence>MIVTGYFVSAVLFFALCVFEEDCEVELPFVLSLDEELQAAIVSAAVATSKILSVFFIYISFHVL</sequence>
<dbReference type="HOGENOM" id="CLU_2865889_0_0_9"/>
<protein>
    <submittedName>
        <fullName evidence="2">Uncharacterized protein</fullName>
    </submittedName>
</protein>
<organism evidence="2 3">
    <name type="scientific">Streptococcus gordonii (strain Challis / ATCC 35105 / BCRC 15272 / CH1 / DL1 / V288)</name>
    <dbReference type="NCBI Taxonomy" id="467705"/>
    <lineage>
        <taxon>Bacteria</taxon>
        <taxon>Bacillati</taxon>
        <taxon>Bacillota</taxon>
        <taxon>Bacilli</taxon>
        <taxon>Lactobacillales</taxon>
        <taxon>Streptococcaceae</taxon>
        <taxon>Streptococcus</taxon>
    </lineage>
</organism>
<keyword evidence="1" id="KW-1133">Transmembrane helix</keyword>
<keyword evidence="1" id="KW-0812">Transmembrane</keyword>
<dbReference type="STRING" id="467705.SGO_0768"/>
<evidence type="ECO:0000313" key="3">
    <source>
        <dbReference type="Proteomes" id="UP000001131"/>
    </source>
</evidence>